<dbReference type="NCBIfam" id="TIGR02167">
    <property type="entry name" value="Liste_lipo_26"/>
    <property type="match status" value="2"/>
</dbReference>
<sequence length="80" mass="9079">PENPDLSRFDTRKVTNMFAMFRNIPNLTSLDLSNFDTHNVTTMTDMFKQDTNLWKLKLGSNAVLSRDTKLPEAPAFGTSI</sequence>
<organism evidence="1 2">
    <name type="scientific">Lentilactobacillus parabuchneri</name>
    <dbReference type="NCBI Taxonomy" id="152331"/>
    <lineage>
        <taxon>Bacteria</taxon>
        <taxon>Bacillati</taxon>
        <taxon>Bacillota</taxon>
        <taxon>Bacilli</taxon>
        <taxon>Lactobacillales</taxon>
        <taxon>Lactobacillaceae</taxon>
        <taxon>Lentilactobacillus</taxon>
    </lineage>
</organism>
<feature type="non-terminal residue" evidence="1">
    <location>
        <position position="1"/>
    </location>
</feature>
<proteinExistence type="predicted"/>
<name>A0A844EEK7_9LACO</name>
<accession>A0A844EEK7</accession>
<reference evidence="1 2" key="1">
    <citation type="submission" date="2019-11" db="EMBL/GenBank/DDBJ databases">
        <title>Draft Genome Sequence of Plant Growth-Promoting Rhizosphere-Associated Bacteria.</title>
        <authorList>
            <person name="Vasilyev I.Y."/>
            <person name="Radchenko V."/>
            <person name="Ilnitskaya E.V."/>
        </authorList>
    </citation>
    <scope>NUCLEOTIDE SEQUENCE [LARGE SCALE GENOMIC DNA]</scope>
    <source>
        <strain evidence="1 2">VRA_07sq_f</strain>
    </source>
</reference>
<dbReference type="Pfam" id="PF03382">
    <property type="entry name" value="DUF285"/>
    <property type="match status" value="1"/>
</dbReference>
<dbReference type="InterPro" id="IPR011889">
    <property type="entry name" value="Liste_lipo_26"/>
</dbReference>
<dbReference type="Proteomes" id="UP000491237">
    <property type="component" value="Unassembled WGS sequence"/>
</dbReference>
<dbReference type="InterPro" id="IPR032675">
    <property type="entry name" value="LRR_dom_sf"/>
</dbReference>
<comment type="caution">
    <text evidence="1">The sequence shown here is derived from an EMBL/GenBank/DDBJ whole genome shotgun (WGS) entry which is preliminary data.</text>
</comment>
<dbReference type="EMBL" id="WKKY01001544">
    <property type="protein sequence ID" value="MSE22787.1"/>
    <property type="molecule type" value="Genomic_DNA"/>
</dbReference>
<evidence type="ECO:0000313" key="1">
    <source>
        <dbReference type="EMBL" id="MSE22787.1"/>
    </source>
</evidence>
<dbReference type="SUPFAM" id="SSF52047">
    <property type="entry name" value="RNI-like"/>
    <property type="match status" value="1"/>
</dbReference>
<dbReference type="Gene3D" id="3.80.10.10">
    <property type="entry name" value="Ribonuclease Inhibitor"/>
    <property type="match status" value="1"/>
</dbReference>
<dbReference type="InterPro" id="IPR005046">
    <property type="entry name" value="DUF285"/>
</dbReference>
<feature type="non-terminal residue" evidence="1">
    <location>
        <position position="80"/>
    </location>
</feature>
<gene>
    <name evidence="1" type="ORF">GKC44_16460</name>
</gene>
<evidence type="ECO:0000313" key="2">
    <source>
        <dbReference type="Proteomes" id="UP000491237"/>
    </source>
</evidence>
<dbReference type="AlphaFoldDB" id="A0A844EEK7"/>
<protein>
    <submittedName>
        <fullName evidence="1">BspA family leucine-rich repeat surface protein</fullName>
    </submittedName>
</protein>